<reference evidence="1 2" key="1">
    <citation type="journal article" date="2014" name="Antonie Van Leeuwenhoek">
        <title>Hyphomonas beringensis sp. nov. and Hyphomonas chukchiensis sp. nov., isolated from surface seawater of the Bering Sea and Chukchi Sea.</title>
        <authorList>
            <person name="Li C."/>
            <person name="Lai Q."/>
            <person name="Li G."/>
            <person name="Dong C."/>
            <person name="Wang J."/>
            <person name="Liao Y."/>
            <person name="Shao Z."/>
        </authorList>
    </citation>
    <scope>NUCLEOTIDE SEQUENCE [LARGE SCALE GENOMIC DNA]</scope>
    <source>
        <strain evidence="1 2">MHS-3</strain>
    </source>
</reference>
<dbReference type="PATRIC" id="fig|1280949.3.peg.2120"/>
<keyword evidence="2" id="KW-1185">Reference proteome</keyword>
<accession>A0A069E721</accession>
<comment type="caution">
    <text evidence="1">The sequence shown here is derived from an EMBL/GenBank/DDBJ whole genome shotgun (WGS) entry which is preliminary data.</text>
</comment>
<dbReference type="RefSeq" id="WP_051596120.1">
    <property type="nucleotide sequence ID" value="NZ_ARYH01000001.1"/>
</dbReference>
<dbReference type="AlphaFoldDB" id="A0A069E721"/>
<dbReference type="STRING" id="1280949.HAD_10370"/>
<dbReference type="EMBL" id="ARYH01000001">
    <property type="protein sequence ID" value="KCZ86085.1"/>
    <property type="molecule type" value="Genomic_DNA"/>
</dbReference>
<dbReference type="OrthoDB" id="7888911at2"/>
<evidence type="ECO:0000313" key="2">
    <source>
        <dbReference type="Proteomes" id="UP000027446"/>
    </source>
</evidence>
<organism evidence="1 2">
    <name type="scientific">Hyphomonas adhaerens MHS-3</name>
    <dbReference type="NCBI Taxonomy" id="1280949"/>
    <lineage>
        <taxon>Bacteria</taxon>
        <taxon>Pseudomonadati</taxon>
        <taxon>Pseudomonadota</taxon>
        <taxon>Alphaproteobacteria</taxon>
        <taxon>Hyphomonadales</taxon>
        <taxon>Hyphomonadaceae</taxon>
        <taxon>Hyphomonas</taxon>
    </lineage>
</organism>
<evidence type="ECO:0000313" key="1">
    <source>
        <dbReference type="EMBL" id="KCZ86085.1"/>
    </source>
</evidence>
<dbReference type="eggNOG" id="ENOG502ZPFC">
    <property type="taxonomic scope" value="Bacteria"/>
</dbReference>
<gene>
    <name evidence="1" type="ORF">HAD_10370</name>
</gene>
<dbReference type="Proteomes" id="UP000027446">
    <property type="component" value="Unassembled WGS sequence"/>
</dbReference>
<name>A0A069E721_9PROT</name>
<protein>
    <submittedName>
        <fullName evidence="1">Uncharacterized protein</fullName>
    </submittedName>
</protein>
<proteinExistence type="predicted"/>
<sequence>MPNKKRSKILKLLKAVYSYDNTDYEMKYSGEIGYKTDGISPADAELLRQHNLEPNNFQTFSHDDLVRAFLKLRETTPLTLETSSRYYIRGLSGDHPRYRQTLMSYLFMAGLEDHAFTPSQRHVNCDGCGLPQQTVFDRTHALYTYYLGHSWNETPAHFLPELEEASDWEAPEVTTVQVEKLSSLLQAISDASEDETPGQLEKRIASLKLLPKTDKYKRYGILQTLAVAGILPSDHDTDGQPARSDIVHPLAGWRGGMGVDYDVASKVFPDLAD</sequence>